<dbReference type="Gene3D" id="3.40.50.300">
    <property type="entry name" value="P-loop containing nucleotide triphosphate hydrolases"/>
    <property type="match status" value="1"/>
</dbReference>
<reference evidence="5" key="1">
    <citation type="submission" date="2020-10" db="EMBL/GenBank/DDBJ databases">
        <authorList>
            <person name="Roach M.J.R."/>
        </authorList>
    </citation>
    <scope>NUCLEOTIDE SEQUENCE</scope>
    <source>
        <strain evidence="5">CBS 1945</strain>
    </source>
</reference>
<accession>A0A875RPK3</accession>
<dbReference type="GeneID" id="62195906"/>
<dbReference type="GO" id="GO:0003924">
    <property type="term" value="F:GTPase activity"/>
    <property type="evidence" value="ECO:0007669"/>
    <property type="project" value="InterPro"/>
</dbReference>
<evidence type="ECO:0000256" key="1">
    <source>
        <dbReference type="ARBA" id="ARBA00022741"/>
    </source>
</evidence>
<evidence type="ECO:0000256" key="2">
    <source>
        <dbReference type="ARBA" id="ARBA00023134"/>
    </source>
</evidence>
<gene>
    <name evidence="5" type="ORF">FOA43_002505</name>
</gene>
<dbReference type="GO" id="GO:0005525">
    <property type="term" value="F:GTP binding"/>
    <property type="evidence" value="ECO:0007669"/>
    <property type="project" value="UniProtKB-KW"/>
</dbReference>
<feature type="binding site" evidence="3">
    <location>
        <begin position="126"/>
        <end position="129"/>
    </location>
    <ligand>
        <name>GTP</name>
        <dbReference type="ChEBI" id="CHEBI:37565"/>
    </ligand>
</feature>
<dbReference type="EMBL" id="CP064813">
    <property type="protein sequence ID" value="QPG75160.1"/>
    <property type="molecule type" value="Genomic_DNA"/>
</dbReference>
<dbReference type="RefSeq" id="XP_038778725.1">
    <property type="nucleotide sequence ID" value="XM_038922797.1"/>
</dbReference>
<feature type="binding site" evidence="3">
    <location>
        <position position="65"/>
    </location>
    <ligand>
        <name>GTP</name>
        <dbReference type="ChEBI" id="CHEBI:37565"/>
    </ligand>
</feature>
<dbReference type="Pfam" id="PF00025">
    <property type="entry name" value="Arf"/>
    <property type="match status" value="1"/>
</dbReference>
<evidence type="ECO:0000313" key="5">
    <source>
        <dbReference type="EMBL" id="QPG75160.1"/>
    </source>
</evidence>
<protein>
    <recommendedName>
        <fullName evidence="7">GTP-binding protein</fullName>
    </recommendedName>
</protein>
<keyword evidence="6" id="KW-1185">Reference proteome</keyword>
<keyword evidence="1 3" id="KW-0547">Nucleotide-binding</keyword>
<dbReference type="InterPro" id="IPR006689">
    <property type="entry name" value="Small_GTPase_ARF/SAR"/>
</dbReference>
<proteinExistence type="predicted"/>
<organism evidence="5 6">
    <name type="scientific">Eeniella nana</name>
    <name type="common">Yeast</name>
    <name type="synonym">Brettanomyces nanus</name>
    <dbReference type="NCBI Taxonomy" id="13502"/>
    <lineage>
        <taxon>Eukaryota</taxon>
        <taxon>Fungi</taxon>
        <taxon>Dikarya</taxon>
        <taxon>Ascomycota</taxon>
        <taxon>Saccharomycotina</taxon>
        <taxon>Pichiomycetes</taxon>
        <taxon>Pichiales</taxon>
        <taxon>Pichiaceae</taxon>
        <taxon>Brettanomyces</taxon>
    </lineage>
</organism>
<sequence>MVVDENTLLLNTKDAQKKPIDGYTRSDSRNLKASNKSKTLTGNSFTQKSGINEDSVILKIYDLSGQYKKQHLWKEYLASHGTKINCIVYMVDVSDTLTLDDSISKLIDIINYNNESLHIPLVIIFNKIDIVKDLEGLIRERQQKQNQLQQLLQLQLPQRNQASSSNSSSSSPSFHSRNGSDSISSQLAPKLSEGSIHHNRARILLEGTGCHRLLLDYIGITSDNGRLYLNRPKTTHLNMDLGLFVLSLKDDRPDLMTDSLDDVLNWIIGDIRH</sequence>
<evidence type="ECO:0000256" key="3">
    <source>
        <dbReference type="PIRSR" id="PIRSR606689-1"/>
    </source>
</evidence>
<keyword evidence="2 3" id="KW-0342">GTP-binding</keyword>
<evidence type="ECO:0000313" key="6">
    <source>
        <dbReference type="Proteomes" id="UP000662931"/>
    </source>
</evidence>
<dbReference type="SUPFAM" id="SSF52540">
    <property type="entry name" value="P-loop containing nucleoside triphosphate hydrolases"/>
    <property type="match status" value="1"/>
</dbReference>
<feature type="region of interest" description="Disordered" evidence="4">
    <location>
        <begin position="159"/>
        <end position="188"/>
    </location>
</feature>
<dbReference type="InterPro" id="IPR027417">
    <property type="entry name" value="P-loop_NTPase"/>
</dbReference>
<dbReference type="AlphaFoldDB" id="A0A875RPK3"/>
<evidence type="ECO:0000256" key="4">
    <source>
        <dbReference type="SAM" id="MobiDB-lite"/>
    </source>
</evidence>
<dbReference type="OrthoDB" id="2011769at2759"/>
<evidence type="ECO:0008006" key="7">
    <source>
        <dbReference type="Google" id="ProtNLM"/>
    </source>
</evidence>
<dbReference type="KEGG" id="bnn:FOA43_002505"/>
<name>A0A875RPK3_EENNA</name>
<dbReference type="Proteomes" id="UP000662931">
    <property type="component" value="Chromosome 2"/>
</dbReference>
<feature type="compositionally biased region" description="Low complexity" evidence="4">
    <location>
        <begin position="159"/>
        <end position="180"/>
    </location>
</feature>